<name>A0ABD4KY87_9GAMM</name>
<keyword evidence="2" id="KW-1133">Transmembrane helix</keyword>
<evidence type="ECO:0000256" key="2">
    <source>
        <dbReference type="SAM" id="Phobius"/>
    </source>
</evidence>
<organism evidence="3 4">
    <name type="scientific">Bisbaumannia pacifica</name>
    <dbReference type="NCBI Taxonomy" id="77098"/>
    <lineage>
        <taxon>Bacteria</taxon>
        <taxon>Pseudomonadati</taxon>
        <taxon>Pseudomonadota</taxon>
        <taxon>Gammaproteobacteria</taxon>
        <taxon>Oceanospirillales</taxon>
        <taxon>Halomonadaceae</taxon>
        <taxon>Bisbaumannia</taxon>
    </lineage>
</organism>
<keyword evidence="1" id="KW-0175">Coiled coil</keyword>
<protein>
    <recommendedName>
        <fullName evidence="5">Phage protein</fullName>
    </recommendedName>
</protein>
<dbReference type="EMBL" id="JAEDAF010000002">
    <property type="protein sequence ID" value="MBH8579023.1"/>
    <property type="molecule type" value="Genomic_DNA"/>
</dbReference>
<feature type="transmembrane region" description="Helical" evidence="2">
    <location>
        <begin position="70"/>
        <end position="90"/>
    </location>
</feature>
<evidence type="ECO:0000313" key="4">
    <source>
        <dbReference type="Proteomes" id="UP000651738"/>
    </source>
</evidence>
<feature type="coiled-coil region" evidence="1">
    <location>
        <begin position="99"/>
        <end position="136"/>
    </location>
</feature>
<keyword evidence="2" id="KW-0472">Membrane</keyword>
<dbReference type="Proteomes" id="UP000651738">
    <property type="component" value="Unassembled WGS sequence"/>
</dbReference>
<evidence type="ECO:0008006" key="5">
    <source>
        <dbReference type="Google" id="ProtNLM"/>
    </source>
</evidence>
<dbReference type="AlphaFoldDB" id="A0ABD4KY87"/>
<sequence>MLKNFGFTGESDFFRKAGDRLSKGLYILAAVAGTVVMTVGGAFAGSYGFVEEYEAAKGVWETFKAIVLTPHALLALGGLALAFGALGTYVDQNRQHNKIEEFSNENQRLKDIEEELNSAQEEMQINRSKVIEIQQELVTTWLKGVCRSFCLGSEERATIYYEYGEAFYLLARYSKNPVYAKVHRQKFPLNQGVISKAWQHNRHIDRRCPHASEEDEYREYLQGEYGYELEKIESLTMKSCRYLGKAIVDADVHTGVIVFESTKEDFLTYEKCEEISKYCETNQGLLAKFVRDSLSFDREIILKREGRETSVDDDFLNSMGGQA</sequence>
<comment type="caution">
    <text evidence="3">The sequence shown here is derived from an EMBL/GenBank/DDBJ whole genome shotgun (WGS) entry which is preliminary data.</text>
</comment>
<accession>A0ABD4KY87</accession>
<gene>
    <name evidence="3" type="ORF">I7V36_02855</name>
</gene>
<evidence type="ECO:0000313" key="3">
    <source>
        <dbReference type="EMBL" id="MBH8579023.1"/>
    </source>
</evidence>
<reference evidence="3 4" key="1">
    <citation type="submission" date="2020-12" db="EMBL/GenBank/DDBJ databases">
        <title>Draft genome sequence of Halomonas pacifica strain CARE-V15.</title>
        <authorList>
            <person name="Vignesh N."/>
            <person name="Thabitha A."/>
            <person name="Saravanan R."/>
            <person name="Manigandan V."/>
        </authorList>
    </citation>
    <scope>NUCLEOTIDE SEQUENCE [LARGE SCALE GENOMIC DNA]</scope>
    <source>
        <strain evidence="3 4">CARE-V15</strain>
    </source>
</reference>
<dbReference type="RefSeq" id="WP_198056977.1">
    <property type="nucleotide sequence ID" value="NZ_JAEDAF010000002.1"/>
</dbReference>
<feature type="transmembrane region" description="Helical" evidence="2">
    <location>
        <begin position="25"/>
        <end position="50"/>
    </location>
</feature>
<keyword evidence="2" id="KW-0812">Transmembrane</keyword>
<proteinExistence type="predicted"/>
<evidence type="ECO:0000256" key="1">
    <source>
        <dbReference type="SAM" id="Coils"/>
    </source>
</evidence>